<feature type="compositionally biased region" description="Low complexity" evidence="1">
    <location>
        <begin position="161"/>
        <end position="174"/>
    </location>
</feature>
<dbReference type="HOGENOM" id="CLU_005935_0_1_1"/>
<evidence type="ECO:0000256" key="1">
    <source>
        <dbReference type="SAM" id="MobiDB-lite"/>
    </source>
</evidence>
<dbReference type="GO" id="GO:0070403">
    <property type="term" value="F:NAD+ binding"/>
    <property type="evidence" value="ECO:0007669"/>
    <property type="project" value="InterPro"/>
</dbReference>
<dbReference type="InterPro" id="IPR003000">
    <property type="entry name" value="Sirtuin"/>
</dbReference>
<dbReference type="AlphaFoldDB" id="E9DU94"/>
<dbReference type="SUPFAM" id="SSF52467">
    <property type="entry name" value="DHS-like NAD/FAD-binding domain"/>
    <property type="match status" value="1"/>
</dbReference>
<feature type="compositionally biased region" description="Polar residues" evidence="1">
    <location>
        <begin position="241"/>
        <end position="260"/>
    </location>
</feature>
<feature type="compositionally biased region" description="Polar residues" evidence="1">
    <location>
        <begin position="731"/>
        <end position="765"/>
    </location>
</feature>
<dbReference type="OrthoDB" id="2919105at2759"/>
<dbReference type="FunCoup" id="E9DU94">
    <property type="interactions" value="70"/>
</dbReference>
<dbReference type="InParanoid" id="E9DU94"/>
<dbReference type="InterPro" id="IPR050134">
    <property type="entry name" value="NAD-dep_sirtuin_deacylases"/>
</dbReference>
<dbReference type="PANTHER" id="PTHR11085:SF8">
    <property type="entry name" value="NAD-DEPENDENT HISTONE DEACETYLASE HST3"/>
    <property type="match status" value="1"/>
</dbReference>
<accession>E9DU94</accession>
<feature type="region of interest" description="Disordered" evidence="1">
    <location>
        <begin position="361"/>
        <end position="417"/>
    </location>
</feature>
<feature type="compositionally biased region" description="Acidic residues" evidence="1">
    <location>
        <begin position="70"/>
        <end position="80"/>
    </location>
</feature>
<dbReference type="GO" id="GO:0005634">
    <property type="term" value="C:nucleus"/>
    <property type="evidence" value="ECO:0007669"/>
    <property type="project" value="TreeGrafter"/>
</dbReference>
<dbReference type="STRING" id="655827.E9DU94"/>
<dbReference type="GeneID" id="19245503"/>
<dbReference type="OMA" id="FYTFATS"/>
<dbReference type="PANTHER" id="PTHR11085">
    <property type="entry name" value="NAD-DEPENDENT PROTEIN DEACYLASE SIRTUIN-5, MITOCHONDRIAL-RELATED"/>
    <property type="match status" value="1"/>
</dbReference>
<dbReference type="GO" id="GO:0017136">
    <property type="term" value="F:histone deacetylase activity, NAD-dependent"/>
    <property type="evidence" value="ECO:0007669"/>
    <property type="project" value="TreeGrafter"/>
</dbReference>
<keyword evidence="3" id="KW-1185">Reference proteome</keyword>
<dbReference type="KEGG" id="maw:19245503"/>
<feature type="region of interest" description="Disordered" evidence="1">
    <location>
        <begin position="596"/>
        <end position="632"/>
    </location>
</feature>
<dbReference type="EMBL" id="GL698473">
    <property type="protein sequence ID" value="EFY92954.1"/>
    <property type="molecule type" value="Genomic_DNA"/>
</dbReference>
<dbReference type="Proteomes" id="UP000002499">
    <property type="component" value="Unassembled WGS sequence"/>
</dbReference>
<feature type="compositionally biased region" description="Low complexity" evidence="1">
    <location>
        <begin position="381"/>
        <end position="398"/>
    </location>
</feature>
<name>E9DU94_METAQ</name>
<feature type="region of interest" description="Disordered" evidence="1">
    <location>
        <begin position="152"/>
        <end position="261"/>
    </location>
</feature>
<sequence length="933" mass="102142">MPTQHVKPGTEEHLGDVANALLKARKVVVVTGAGISTNSGIPDFRSENGLYSLIQAQFDAASRQARQDEHADDDENEEAADDARSTKRRKTSMDAIHEPDWITVKVGPDDCQDALQDGASLPQYTDRPELMEDSAVTATAATQIVVETKFRTPQSKAATHSSLDSNSSPLSSPPAEFMISPSTVRSHTHRRLTDAALPLSSSPLSSPPPILFDPFDAGSPSEASFGRRSSTSLSEVDETDSPPNSFASSQNSAGSRSTLPNMKGKDLFDANIWSDPIRTSVFYTFATSLRQKIRHAEPTTSHRFISHLRDRGKLVRCYTQNIDQIEEKVGLSTRLQDGPGSRGRFSRRSTANMTQLNKMVEEAKSVSCDRPVSENSSLSDAPADSSEQSQPSSSDENNIPATDREPQSANQAKAIPKVRRELPRSGVECVFLHGSLDLLRCFLCGKVCSWDDDNRESETLSGQQPECPHCVGATAARQEKGKRALGVGKLRPDIVLYGEEHPSSHLISPIITHDLSLYPDMLLILGTSLRVHGLKVMVREFAKAVHCKGGKVVFVNFTKPPDSIWGDIIDYWVQWDCDAWVTDLQARIPKLWQKLEPARPRRKRESSGTSEDSAKEGKKKPPPANPVALRDTKVTGAYWTSKVLRELHRITGNLQLENVPARRASLSTTITAAGNVAGVYPHAPIDKVQKETKARQKGSRKSAPGALEKGQGRSSTLNPNHGRSRKKAQALVSNQAADHLPESTTSPAHTSVEPCSTNSILSSVKENARVRKRKKADGEEIPAPKVGRRRGGSSTHKVKKDDLKLPPLQTLVANRPVLLYGKPQPMEPKSPPYGPLPSLSPNLRSAKTFQRHKAFFLDEFVGLHKAPHGHPFQNYSENVPPAQAGTKEETNAALALAGLRTSPVMARTMPRKQIELSLDGRLENWGSTWSCNQ</sequence>
<feature type="region of interest" description="Disordered" evidence="1">
    <location>
        <begin position="61"/>
        <end position="94"/>
    </location>
</feature>
<gene>
    <name evidence="2" type="ORF">MAC_01192</name>
</gene>
<protein>
    <submittedName>
        <fullName evidence="2">SIR2 superfamily</fullName>
    </submittedName>
</protein>
<dbReference type="Pfam" id="PF02146">
    <property type="entry name" value="SIR2"/>
    <property type="match status" value="3"/>
</dbReference>
<evidence type="ECO:0000313" key="2">
    <source>
        <dbReference type="EMBL" id="EFY92954.1"/>
    </source>
</evidence>
<dbReference type="InterPro" id="IPR029035">
    <property type="entry name" value="DHS-like_NAD/FAD-binding_dom"/>
</dbReference>
<feature type="compositionally biased region" description="Polar residues" evidence="1">
    <location>
        <begin position="712"/>
        <end position="721"/>
    </location>
</feature>
<evidence type="ECO:0000313" key="3">
    <source>
        <dbReference type="Proteomes" id="UP000002499"/>
    </source>
</evidence>
<feature type="region of interest" description="Disordered" evidence="1">
    <location>
        <begin position="687"/>
        <end position="801"/>
    </location>
</feature>
<reference evidence="2 3" key="1">
    <citation type="journal article" date="2011" name="PLoS Genet.">
        <title>Genome sequencing and comparative transcriptomics of the model entomopathogenic fungi Metarhizium anisopliae and M. acridum.</title>
        <authorList>
            <person name="Gao Q."/>
            <person name="Jin K."/>
            <person name="Ying S.H."/>
            <person name="Zhang Y."/>
            <person name="Xiao G."/>
            <person name="Shang Y."/>
            <person name="Duan Z."/>
            <person name="Hu X."/>
            <person name="Xie X.Q."/>
            <person name="Zhou G."/>
            <person name="Peng G."/>
            <person name="Luo Z."/>
            <person name="Huang W."/>
            <person name="Wang B."/>
            <person name="Fang W."/>
            <person name="Wang S."/>
            <person name="Zhong Y."/>
            <person name="Ma L.J."/>
            <person name="St Leger R.J."/>
            <person name="Zhao G.P."/>
            <person name="Pei Y."/>
            <person name="Feng M.G."/>
            <person name="Xia Y."/>
            <person name="Wang C."/>
        </authorList>
    </citation>
    <scope>NUCLEOTIDE SEQUENCE [LARGE SCALE GENOMIC DNA]</scope>
    <source>
        <strain evidence="2 3">CQMa 102</strain>
    </source>
</reference>
<dbReference type="eggNOG" id="KOG2684">
    <property type="taxonomic scope" value="Eukaryota"/>
</dbReference>
<organism evidence="3">
    <name type="scientific">Metarhizium acridum (strain CQMa 102)</name>
    <dbReference type="NCBI Taxonomy" id="655827"/>
    <lineage>
        <taxon>Eukaryota</taxon>
        <taxon>Fungi</taxon>
        <taxon>Dikarya</taxon>
        <taxon>Ascomycota</taxon>
        <taxon>Pezizomycotina</taxon>
        <taxon>Sordariomycetes</taxon>
        <taxon>Hypocreomycetidae</taxon>
        <taxon>Hypocreales</taxon>
        <taxon>Clavicipitaceae</taxon>
        <taxon>Metarhizium</taxon>
    </lineage>
</organism>
<dbReference type="Gene3D" id="3.40.50.1220">
    <property type="entry name" value="TPP-binding domain"/>
    <property type="match status" value="2"/>
</dbReference>
<feature type="compositionally biased region" description="Basic and acidic residues" evidence="1">
    <location>
        <begin position="81"/>
        <end position="94"/>
    </location>
</feature>
<proteinExistence type="predicted"/>